<evidence type="ECO:0000313" key="1">
    <source>
        <dbReference type="EMBL" id="KUM93431.1"/>
    </source>
</evidence>
<gene>
    <name evidence="1" type="ORF">AQI88_27060</name>
</gene>
<keyword evidence="2" id="KW-1185">Reference proteome</keyword>
<dbReference type="Proteomes" id="UP000054241">
    <property type="component" value="Unassembled WGS sequence"/>
</dbReference>
<proteinExistence type="predicted"/>
<dbReference type="AlphaFoldDB" id="A0A101NHN2"/>
<dbReference type="EMBL" id="LMWL01000049">
    <property type="protein sequence ID" value="KUM93431.1"/>
    <property type="molecule type" value="Genomic_DNA"/>
</dbReference>
<reference evidence="1 2" key="1">
    <citation type="submission" date="2015-10" db="EMBL/GenBank/DDBJ databases">
        <title>Draft genome sequence of Streptomyces cellostaticus DSM 40189, type strain for the species Streptomyces cellostaticus.</title>
        <authorList>
            <person name="Ruckert C."/>
            <person name="Winkler A."/>
            <person name="Kalinowski J."/>
            <person name="Kampfer P."/>
            <person name="Glaeser S."/>
        </authorList>
    </citation>
    <scope>NUCLEOTIDE SEQUENCE [LARGE SCALE GENOMIC DNA]</scope>
    <source>
        <strain evidence="1 2">DSM 40189</strain>
    </source>
</reference>
<name>A0A101NHN2_9ACTN</name>
<protein>
    <submittedName>
        <fullName evidence="1">Uncharacterized protein</fullName>
    </submittedName>
</protein>
<comment type="caution">
    <text evidence="1">The sequence shown here is derived from an EMBL/GenBank/DDBJ whole genome shotgun (WGS) entry which is preliminary data.</text>
</comment>
<evidence type="ECO:0000313" key="2">
    <source>
        <dbReference type="Proteomes" id="UP000054241"/>
    </source>
</evidence>
<sequence length="73" mass="7714">MNSPGADATCSFGRAATVTSRICSPVRRKKCWKRVPPQVATVLTTPAPRIVPYTPKYEASLAATTAARAPPAT</sequence>
<dbReference type="STRING" id="67285.AQI88_27060"/>
<organism evidence="1 2">
    <name type="scientific">Streptomyces cellostaticus</name>
    <dbReference type="NCBI Taxonomy" id="67285"/>
    <lineage>
        <taxon>Bacteria</taxon>
        <taxon>Bacillati</taxon>
        <taxon>Actinomycetota</taxon>
        <taxon>Actinomycetes</taxon>
        <taxon>Kitasatosporales</taxon>
        <taxon>Streptomycetaceae</taxon>
        <taxon>Streptomyces</taxon>
    </lineage>
</organism>
<accession>A0A101NHN2</accession>